<accession>A0A238L958</accession>
<protein>
    <submittedName>
        <fullName evidence="2">Uncharacterized protein</fullName>
    </submittedName>
</protein>
<dbReference type="AlphaFoldDB" id="A0A238L958"/>
<keyword evidence="3" id="KW-1185">Reference proteome</keyword>
<dbReference type="Proteomes" id="UP000201613">
    <property type="component" value="Unassembled WGS sequence"/>
</dbReference>
<dbReference type="EMBL" id="FXZK01000001">
    <property type="protein sequence ID" value="SMY05944.1"/>
    <property type="molecule type" value="Genomic_DNA"/>
</dbReference>
<evidence type="ECO:0000256" key="1">
    <source>
        <dbReference type="SAM" id="MobiDB-lite"/>
    </source>
</evidence>
<feature type="region of interest" description="Disordered" evidence="1">
    <location>
        <begin position="1"/>
        <end position="53"/>
    </location>
</feature>
<proteinExistence type="predicted"/>
<reference evidence="2 3" key="1">
    <citation type="submission" date="2017-05" db="EMBL/GenBank/DDBJ databases">
        <authorList>
            <person name="Song R."/>
            <person name="Chenine A.L."/>
            <person name="Ruprecht R.M."/>
        </authorList>
    </citation>
    <scope>NUCLEOTIDE SEQUENCE [LARGE SCALE GENOMIC DNA]</scope>
    <source>
        <strain evidence="2 3">CECT 8899</strain>
    </source>
</reference>
<sequence>MPKSTKTPRKPGLGSAVPRSPFAPQSRIPKDLLRGPEVRGVKPMPLPGKSRGR</sequence>
<feature type="compositionally biased region" description="Basic and acidic residues" evidence="1">
    <location>
        <begin position="28"/>
        <end position="40"/>
    </location>
</feature>
<evidence type="ECO:0000313" key="2">
    <source>
        <dbReference type="EMBL" id="SMY05944.1"/>
    </source>
</evidence>
<organism evidence="2 3">
    <name type="scientific">Flavimaricola marinus</name>
    <dbReference type="NCBI Taxonomy" id="1819565"/>
    <lineage>
        <taxon>Bacteria</taxon>
        <taxon>Pseudomonadati</taxon>
        <taxon>Pseudomonadota</taxon>
        <taxon>Alphaproteobacteria</taxon>
        <taxon>Rhodobacterales</taxon>
        <taxon>Paracoccaceae</taxon>
        <taxon>Flavimaricola</taxon>
    </lineage>
</organism>
<evidence type="ECO:0000313" key="3">
    <source>
        <dbReference type="Proteomes" id="UP000201613"/>
    </source>
</evidence>
<gene>
    <name evidence="2" type="ORF">LOM8899_00065</name>
</gene>
<name>A0A238L958_9RHOB</name>